<dbReference type="GO" id="GO:0016491">
    <property type="term" value="F:oxidoreductase activity"/>
    <property type="evidence" value="ECO:0007669"/>
    <property type="project" value="UniProtKB-KW"/>
</dbReference>
<dbReference type="Proteomes" id="UP000799536">
    <property type="component" value="Unassembled WGS sequence"/>
</dbReference>
<dbReference type="PANTHER" id="PTHR35870">
    <property type="entry name" value="PROTEIN, PUTATIVE (AFU_ORTHOLOGUE AFUA_5G03330)-RELATED"/>
    <property type="match status" value="1"/>
</dbReference>
<name>A0A9P4MQ20_9PLEO</name>
<sequence>MLVRIYMGMVALTIWLLTYAGYVHGLIHIDLAFEFKQPLLLAEGLAQAAVHHDWWYNAYFCAAEELTAEVEELALPLVDLFDMERADPRINTASSWELARDGTMMNARDEILQLAARWSC</sequence>
<reference evidence="2" key="1">
    <citation type="journal article" date="2020" name="Stud. Mycol.">
        <title>101 Dothideomycetes genomes: a test case for predicting lifestyles and emergence of pathogens.</title>
        <authorList>
            <person name="Haridas S."/>
            <person name="Albert R."/>
            <person name="Binder M."/>
            <person name="Bloem J."/>
            <person name="Labutti K."/>
            <person name="Salamov A."/>
            <person name="Andreopoulos B."/>
            <person name="Baker S."/>
            <person name="Barry K."/>
            <person name="Bills G."/>
            <person name="Bluhm B."/>
            <person name="Cannon C."/>
            <person name="Castanera R."/>
            <person name="Culley D."/>
            <person name="Daum C."/>
            <person name="Ezra D."/>
            <person name="Gonzalez J."/>
            <person name="Henrissat B."/>
            <person name="Kuo A."/>
            <person name="Liang C."/>
            <person name="Lipzen A."/>
            <person name="Lutzoni F."/>
            <person name="Magnuson J."/>
            <person name="Mondo S."/>
            <person name="Nolan M."/>
            <person name="Ohm R."/>
            <person name="Pangilinan J."/>
            <person name="Park H.-J."/>
            <person name="Ramirez L."/>
            <person name="Alfaro M."/>
            <person name="Sun H."/>
            <person name="Tritt A."/>
            <person name="Yoshinaga Y."/>
            <person name="Zwiers L.-H."/>
            <person name="Turgeon B."/>
            <person name="Goodwin S."/>
            <person name="Spatafora J."/>
            <person name="Crous P."/>
            <person name="Grigoriev I."/>
        </authorList>
    </citation>
    <scope>NUCLEOTIDE SEQUENCE</scope>
    <source>
        <strain evidence="2">ATCC 74209</strain>
    </source>
</reference>
<dbReference type="Pfam" id="PF14027">
    <property type="entry name" value="Questin_oxidase"/>
    <property type="match status" value="1"/>
</dbReference>
<evidence type="ECO:0000256" key="1">
    <source>
        <dbReference type="ARBA" id="ARBA00023002"/>
    </source>
</evidence>
<accession>A0A9P4MQ20</accession>
<dbReference type="OrthoDB" id="10004862at2759"/>
<comment type="caution">
    <text evidence="2">The sequence shown here is derived from an EMBL/GenBank/DDBJ whole genome shotgun (WGS) entry which is preliminary data.</text>
</comment>
<dbReference type="EMBL" id="ML994139">
    <property type="protein sequence ID" value="KAF2198502.1"/>
    <property type="molecule type" value="Genomic_DNA"/>
</dbReference>
<protein>
    <submittedName>
        <fullName evidence="2">Uncharacterized protein</fullName>
    </submittedName>
</protein>
<organism evidence="2 3">
    <name type="scientific">Delitschia confertaspora ATCC 74209</name>
    <dbReference type="NCBI Taxonomy" id="1513339"/>
    <lineage>
        <taxon>Eukaryota</taxon>
        <taxon>Fungi</taxon>
        <taxon>Dikarya</taxon>
        <taxon>Ascomycota</taxon>
        <taxon>Pezizomycotina</taxon>
        <taxon>Dothideomycetes</taxon>
        <taxon>Pleosporomycetidae</taxon>
        <taxon>Pleosporales</taxon>
        <taxon>Delitschiaceae</taxon>
        <taxon>Delitschia</taxon>
    </lineage>
</organism>
<evidence type="ECO:0000313" key="2">
    <source>
        <dbReference type="EMBL" id="KAF2198502.1"/>
    </source>
</evidence>
<dbReference type="AlphaFoldDB" id="A0A9P4MQ20"/>
<gene>
    <name evidence="2" type="ORF">GQ43DRAFT_493424</name>
</gene>
<evidence type="ECO:0000313" key="3">
    <source>
        <dbReference type="Proteomes" id="UP000799536"/>
    </source>
</evidence>
<keyword evidence="1" id="KW-0560">Oxidoreductase</keyword>
<keyword evidence="3" id="KW-1185">Reference proteome</keyword>
<dbReference type="PANTHER" id="PTHR35870:SF1">
    <property type="entry name" value="PROTEIN, PUTATIVE (AFU_ORTHOLOGUE AFUA_5G03330)-RELATED"/>
    <property type="match status" value="1"/>
</dbReference>
<dbReference type="InterPro" id="IPR025337">
    <property type="entry name" value="Questin_oxidase-like"/>
</dbReference>
<proteinExistence type="predicted"/>